<evidence type="ECO:0000313" key="1">
    <source>
        <dbReference type="EMBL" id="KCW84805.1"/>
    </source>
</evidence>
<sequence>MTLEGVFQAYAILSHQLKHKVCIFYLVLRALDTVEDDTSIPTDVKVPILKAFHQHVYDKEWHFSCE</sequence>
<dbReference type="GO" id="GO:0051996">
    <property type="term" value="F:squalene synthase [NAD(P)H] activity"/>
    <property type="evidence" value="ECO:0007669"/>
    <property type="project" value="InterPro"/>
</dbReference>
<proteinExistence type="predicted"/>
<name>A0A059D3L9_EUCGR</name>
<reference evidence="1" key="1">
    <citation type="submission" date="2013-07" db="EMBL/GenBank/DDBJ databases">
        <title>The genome of Eucalyptus grandis.</title>
        <authorList>
            <person name="Schmutz J."/>
            <person name="Hayes R."/>
            <person name="Myburg A."/>
            <person name="Tuskan G."/>
            <person name="Grattapaglia D."/>
            <person name="Rokhsar D.S."/>
        </authorList>
    </citation>
    <scope>NUCLEOTIDE SEQUENCE</scope>
    <source>
        <tissue evidence="1">Leaf extractions</tissue>
    </source>
</reference>
<evidence type="ECO:0008006" key="2">
    <source>
        <dbReference type="Google" id="ProtNLM"/>
    </source>
</evidence>
<protein>
    <recommendedName>
        <fullName evidence="2">Squalene synthase</fullName>
    </recommendedName>
</protein>
<dbReference type="InterPro" id="IPR044844">
    <property type="entry name" value="Trans_IPPS_euk-type"/>
</dbReference>
<dbReference type="PANTHER" id="PTHR11626">
    <property type="entry name" value="FARNESYL-DIPHOSPHATE FARNESYLTRANSFERASE"/>
    <property type="match status" value="1"/>
</dbReference>
<dbReference type="InterPro" id="IPR008949">
    <property type="entry name" value="Isoprenoid_synthase_dom_sf"/>
</dbReference>
<gene>
    <name evidence="1" type="ORF">EUGRSUZ_B01606</name>
</gene>
<dbReference type="STRING" id="71139.A0A059D3L9"/>
<dbReference type="InParanoid" id="A0A059D3L9"/>
<accession>A0A059D3L9</accession>
<dbReference type="Gene3D" id="1.10.600.10">
    <property type="entry name" value="Farnesyl Diphosphate Synthase"/>
    <property type="match status" value="1"/>
</dbReference>
<dbReference type="Gramene" id="KCW84805">
    <property type="protein sequence ID" value="KCW84805"/>
    <property type="gene ID" value="EUGRSUZ_B01606"/>
</dbReference>
<dbReference type="EMBL" id="KK198754">
    <property type="protein sequence ID" value="KCW84805.1"/>
    <property type="molecule type" value="Genomic_DNA"/>
</dbReference>
<dbReference type="AlphaFoldDB" id="A0A059D3L9"/>
<dbReference type="GO" id="GO:0045338">
    <property type="term" value="P:farnesyl diphosphate metabolic process"/>
    <property type="evidence" value="ECO:0007669"/>
    <property type="project" value="InterPro"/>
</dbReference>
<dbReference type="SUPFAM" id="SSF48576">
    <property type="entry name" value="Terpenoid synthases"/>
    <property type="match status" value="1"/>
</dbReference>
<organism evidence="1">
    <name type="scientific">Eucalyptus grandis</name>
    <name type="common">Flooded gum</name>
    <dbReference type="NCBI Taxonomy" id="71139"/>
    <lineage>
        <taxon>Eukaryota</taxon>
        <taxon>Viridiplantae</taxon>
        <taxon>Streptophyta</taxon>
        <taxon>Embryophyta</taxon>
        <taxon>Tracheophyta</taxon>
        <taxon>Spermatophyta</taxon>
        <taxon>Magnoliopsida</taxon>
        <taxon>eudicotyledons</taxon>
        <taxon>Gunneridae</taxon>
        <taxon>Pentapetalae</taxon>
        <taxon>rosids</taxon>
        <taxon>malvids</taxon>
        <taxon>Myrtales</taxon>
        <taxon>Myrtaceae</taxon>
        <taxon>Myrtoideae</taxon>
        <taxon>Eucalypteae</taxon>
        <taxon>Eucalyptus</taxon>
    </lineage>
</organism>
<dbReference type="PANTHER" id="PTHR11626:SF2">
    <property type="entry name" value="SQUALENE SYNTHASE"/>
    <property type="match status" value="1"/>
</dbReference>